<dbReference type="InterPro" id="IPR003591">
    <property type="entry name" value="Leu-rich_rpt_typical-subtyp"/>
</dbReference>
<dbReference type="InterPro" id="IPR001611">
    <property type="entry name" value="Leu-rich_rpt"/>
</dbReference>
<keyword evidence="7" id="KW-1185">Reference proteome</keyword>
<evidence type="ECO:0000313" key="5">
    <source>
        <dbReference type="EMBL" id="KAK8723107.1"/>
    </source>
</evidence>
<dbReference type="EMBL" id="JARKIK010000091">
    <property type="protein sequence ID" value="KAK8723108.1"/>
    <property type="molecule type" value="Genomic_DNA"/>
</dbReference>
<dbReference type="SUPFAM" id="SSF52058">
    <property type="entry name" value="L domain-like"/>
    <property type="match status" value="1"/>
</dbReference>
<evidence type="ECO:0008006" key="8">
    <source>
        <dbReference type="Google" id="ProtNLM"/>
    </source>
</evidence>
<dbReference type="PROSITE" id="PS51450">
    <property type="entry name" value="LRR"/>
    <property type="match status" value="2"/>
</dbReference>
<dbReference type="PANTHER" id="PTHR24369:SF210">
    <property type="entry name" value="CHAOPTIN-RELATED"/>
    <property type="match status" value="1"/>
</dbReference>
<name>A0AAW0W100_CHEQU</name>
<evidence type="ECO:0000256" key="1">
    <source>
        <dbReference type="ARBA" id="ARBA00022614"/>
    </source>
</evidence>
<dbReference type="InterPro" id="IPR032675">
    <property type="entry name" value="LRR_dom_sf"/>
</dbReference>
<protein>
    <recommendedName>
        <fullName evidence="8">Oplophorus-luciferin 2-monooxygenase non-catalytic subunit</fullName>
    </recommendedName>
</protein>
<dbReference type="Proteomes" id="UP001445076">
    <property type="component" value="Unassembled WGS sequence"/>
</dbReference>
<dbReference type="PANTHER" id="PTHR24369">
    <property type="entry name" value="ANTIGEN BSP, PUTATIVE-RELATED"/>
    <property type="match status" value="1"/>
</dbReference>
<keyword evidence="3" id="KW-0677">Repeat</keyword>
<keyword evidence="1" id="KW-0433">Leucine-rich repeat</keyword>
<keyword evidence="2 4" id="KW-0732">Signal</keyword>
<sequence>MVLKVVVTCVVVLGVVVTPVITSEDPISQPRDWPCPDANDFYPCLCIYDELDHTLSIDCSLVETNEELAQAFENVVFPFTYLKEFKLEQDANPNVSLDTVGLNTFQDLTFERIIISGTKIEIIFEEDFYGSHETLTYLNLQNNKIKHFPFISVQLYPSLQTLILDDNQIPSLPEIQSDSLEILSINGNGGIQLDDFLGPPALQEIYLARNQIELLQVNFFWNLPNLTLVDLQRNEISILDEYTIASQSNALASINLDHNKISSIRHDAFHGLLPDAVVSMRNNTVVELDEDSWSHLFTQLVPTGTLDLADNPLNCGCDMDWIMFSPNQIDLRIFPDTTTCSSGNQIVDLDVQFFCDRCLPNNCSTLYPAGNVPQRT</sequence>
<proteinExistence type="predicted"/>
<evidence type="ECO:0000313" key="7">
    <source>
        <dbReference type="Proteomes" id="UP001445076"/>
    </source>
</evidence>
<comment type="caution">
    <text evidence="6">The sequence shown here is derived from an EMBL/GenBank/DDBJ whole genome shotgun (WGS) entry which is preliminary data.</text>
</comment>
<evidence type="ECO:0000313" key="6">
    <source>
        <dbReference type="EMBL" id="KAK8723108.1"/>
    </source>
</evidence>
<dbReference type="GO" id="GO:0005886">
    <property type="term" value="C:plasma membrane"/>
    <property type="evidence" value="ECO:0007669"/>
    <property type="project" value="TreeGrafter"/>
</dbReference>
<reference evidence="6 7" key="1">
    <citation type="journal article" date="2024" name="BMC Genomics">
        <title>Genome assembly of redclaw crayfish (Cherax quadricarinatus) provides insights into its immune adaptation and hypoxia tolerance.</title>
        <authorList>
            <person name="Liu Z."/>
            <person name="Zheng J."/>
            <person name="Li H."/>
            <person name="Fang K."/>
            <person name="Wang S."/>
            <person name="He J."/>
            <person name="Zhou D."/>
            <person name="Weng S."/>
            <person name="Chi M."/>
            <person name="Gu Z."/>
            <person name="He J."/>
            <person name="Li F."/>
            <person name="Wang M."/>
        </authorList>
    </citation>
    <scope>NUCLEOTIDE SEQUENCE [LARGE SCALE GENOMIC DNA]</scope>
    <source>
        <strain evidence="5">ZL_2023a</strain>
        <tissue evidence="6">Muscle</tissue>
    </source>
</reference>
<accession>A0AAW0W100</accession>
<dbReference type="SMART" id="SM00369">
    <property type="entry name" value="LRR_TYP"/>
    <property type="match status" value="4"/>
</dbReference>
<gene>
    <name evidence="6" type="ORF">OTU49_011845</name>
</gene>
<dbReference type="EMBL" id="JARKIK010000091">
    <property type="protein sequence ID" value="KAK8723107.1"/>
    <property type="molecule type" value="Genomic_DNA"/>
</dbReference>
<reference evidence="6" key="2">
    <citation type="submission" date="2024-01" db="EMBL/GenBank/DDBJ databases">
        <authorList>
            <person name="He J."/>
            <person name="Wang M."/>
            <person name="Zheng J."/>
            <person name="Liu Z."/>
        </authorList>
    </citation>
    <scope>NUCLEOTIDE SEQUENCE</scope>
    <source>
        <strain evidence="6">ZL_2023a</strain>
        <tissue evidence="6">Muscle</tissue>
    </source>
</reference>
<evidence type="ECO:0000256" key="3">
    <source>
        <dbReference type="ARBA" id="ARBA00022737"/>
    </source>
</evidence>
<evidence type="ECO:0000256" key="2">
    <source>
        <dbReference type="ARBA" id="ARBA00022729"/>
    </source>
</evidence>
<organism evidence="6 7">
    <name type="scientific">Cherax quadricarinatus</name>
    <name type="common">Australian red claw crayfish</name>
    <dbReference type="NCBI Taxonomy" id="27406"/>
    <lineage>
        <taxon>Eukaryota</taxon>
        <taxon>Metazoa</taxon>
        <taxon>Ecdysozoa</taxon>
        <taxon>Arthropoda</taxon>
        <taxon>Crustacea</taxon>
        <taxon>Multicrustacea</taxon>
        <taxon>Malacostraca</taxon>
        <taxon>Eumalacostraca</taxon>
        <taxon>Eucarida</taxon>
        <taxon>Decapoda</taxon>
        <taxon>Pleocyemata</taxon>
        <taxon>Astacidea</taxon>
        <taxon>Parastacoidea</taxon>
        <taxon>Parastacidae</taxon>
        <taxon>Cherax</taxon>
    </lineage>
</organism>
<dbReference type="Gene3D" id="3.80.10.10">
    <property type="entry name" value="Ribonuclease Inhibitor"/>
    <property type="match status" value="2"/>
</dbReference>
<evidence type="ECO:0000256" key="4">
    <source>
        <dbReference type="SAM" id="SignalP"/>
    </source>
</evidence>
<feature type="signal peptide" evidence="4">
    <location>
        <begin position="1"/>
        <end position="22"/>
    </location>
</feature>
<dbReference type="InterPro" id="IPR050541">
    <property type="entry name" value="LRR_TM_domain-containing"/>
</dbReference>
<feature type="chain" id="PRO_5044717259" description="Oplophorus-luciferin 2-monooxygenase non-catalytic subunit" evidence="4">
    <location>
        <begin position="23"/>
        <end position="376"/>
    </location>
</feature>
<dbReference type="AlphaFoldDB" id="A0AAW0W100"/>